<dbReference type="NCBIfam" id="TIGR03953">
    <property type="entry name" value="rplD_bact"/>
    <property type="match status" value="1"/>
</dbReference>
<accession>A0A7Y9PGJ8</accession>
<sequence>MANINVVNLGGAKVGEFELIDELFSAEVNDALLWESVKHYRAALRQGTAATKTRKNVSGAGKKLWKQKGTGRARVGSIRTPLWRGGGTVHGPQPRSYEYAFPQKKLMGALRSALAAKIADGKFTVVDSLVASEAKTKLYRAAITKLDAGKTTLLVESSRKLDEKLYLGSRNLQGVELVLSSEVHPYDLLRYEHAIFSVDALEALQETLKKSLSKRKHAEKEVA</sequence>
<dbReference type="HAMAP" id="MF_01328_B">
    <property type="entry name" value="Ribosomal_uL4_B"/>
    <property type="match status" value="1"/>
</dbReference>
<dbReference type="InterPro" id="IPR002136">
    <property type="entry name" value="Ribosomal_uL4"/>
</dbReference>
<gene>
    <name evidence="5" type="primary">rplD</name>
    <name evidence="6" type="ORF">HDF17_001621</name>
</gene>
<dbReference type="GO" id="GO:0019843">
    <property type="term" value="F:rRNA binding"/>
    <property type="evidence" value="ECO:0007669"/>
    <property type="project" value="UniProtKB-UniRule"/>
</dbReference>
<keyword evidence="5" id="KW-0699">rRNA-binding</keyword>
<dbReference type="GO" id="GO:0005840">
    <property type="term" value="C:ribosome"/>
    <property type="evidence" value="ECO:0007669"/>
    <property type="project" value="UniProtKB-KW"/>
</dbReference>
<evidence type="ECO:0000256" key="5">
    <source>
        <dbReference type="HAMAP-Rule" id="MF_01328"/>
    </source>
</evidence>
<evidence type="ECO:0000313" key="6">
    <source>
        <dbReference type="EMBL" id="NYF79334.1"/>
    </source>
</evidence>
<dbReference type="GO" id="GO:1990904">
    <property type="term" value="C:ribonucleoprotein complex"/>
    <property type="evidence" value="ECO:0007669"/>
    <property type="project" value="UniProtKB-KW"/>
</dbReference>
<comment type="function">
    <text evidence="5">Forms part of the polypeptide exit tunnel.</text>
</comment>
<dbReference type="Pfam" id="PF00573">
    <property type="entry name" value="Ribosomal_L4"/>
    <property type="match status" value="1"/>
</dbReference>
<dbReference type="GO" id="GO:0003735">
    <property type="term" value="F:structural constituent of ribosome"/>
    <property type="evidence" value="ECO:0007669"/>
    <property type="project" value="InterPro"/>
</dbReference>
<dbReference type="AlphaFoldDB" id="A0A7Y9PGJ8"/>
<evidence type="ECO:0000256" key="3">
    <source>
        <dbReference type="ARBA" id="ARBA00023274"/>
    </source>
</evidence>
<dbReference type="Proteomes" id="UP000589520">
    <property type="component" value="Unassembled WGS sequence"/>
</dbReference>
<dbReference type="GO" id="GO:0006412">
    <property type="term" value="P:translation"/>
    <property type="evidence" value="ECO:0007669"/>
    <property type="project" value="UniProtKB-UniRule"/>
</dbReference>
<evidence type="ECO:0000313" key="7">
    <source>
        <dbReference type="Proteomes" id="UP000589520"/>
    </source>
</evidence>
<dbReference type="EMBL" id="JACCCW010000001">
    <property type="protein sequence ID" value="NYF79334.1"/>
    <property type="molecule type" value="Genomic_DNA"/>
</dbReference>
<dbReference type="Gene3D" id="3.40.1370.10">
    <property type="match status" value="1"/>
</dbReference>
<evidence type="ECO:0000256" key="4">
    <source>
        <dbReference type="ARBA" id="ARBA00035244"/>
    </source>
</evidence>
<comment type="similarity">
    <text evidence="1 5">Belongs to the universal ribosomal protein uL4 family.</text>
</comment>
<dbReference type="PANTHER" id="PTHR10746:SF6">
    <property type="entry name" value="LARGE RIBOSOMAL SUBUNIT PROTEIN UL4M"/>
    <property type="match status" value="1"/>
</dbReference>
<evidence type="ECO:0000256" key="1">
    <source>
        <dbReference type="ARBA" id="ARBA00010528"/>
    </source>
</evidence>
<comment type="caution">
    <text evidence="6">The sequence shown here is derived from an EMBL/GenBank/DDBJ whole genome shotgun (WGS) entry which is preliminary data.</text>
</comment>
<keyword evidence="5" id="KW-0694">RNA-binding</keyword>
<keyword evidence="2 5" id="KW-0689">Ribosomal protein</keyword>
<keyword evidence="7" id="KW-1185">Reference proteome</keyword>
<organism evidence="6 7">
    <name type="scientific">Granulicella arctica</name>
    <dbReference type="NCBI Taxonomy" id="940613"/>
    <lineage>
        <taxon>Bacteria</taxon>
        <taxon>Pseudomonadati</taxon>
        <taxon>Acidobacteriota</taxon>
        <taxon>Terriglobia</taxon>
        <taxon>Terriglobales</taxon>
        <taxon>Acidobacteriaceae</taxon>
        <taxon>Granulicella</taxon>
    </lineage>
</organism>
<dbReference type="InterPro" id="IPR023574">
    <property type="entry name" value="Ribosomal_uL4_dom_sf"/>
</dbReference>
<keyword evidence="3 5" id="KW-0687">Ribonucleoprotein</keyword>
<dbReference type="InterPro" id="IPR013005">
    <property type="entry name" value="Ribosomal_uL4-like"/>
</dbReference>
<evidence type="ECO:0000256" key="2">
    <source>
        <dbReference type="ARBA" id="ARBA00022980"/>
    </source>
</evidence>
<comment type="function">
    <text evidence="5">One of the primary rRNA binding proteins, this protein initially binds near the 5'-end of the 23S rRNA. It is important during the early stages of 50S assembly. It makes multiple contacts with different domains of the 23S rRNA in the assembled 50S subunit and ribosome.</text>
</comment>
<proteinExistence type="inferred from homology"/>
<protein>
    <recommendedName>
        <fullName evidence="4 5">Large ribosomal subunit protein uL4</fullName>
    </recommendedName>
</protein>
<name>A0A7Y9PGJ8_9BACT</name>
<dbReference type="RefSeq" id="WP_179489508.1">
    <property type="nucleotide sequence ID" value="NZ_JACCCW010000001.1"/>
</dbReference>
<dbReference type="SUPFAM" id="SSF52166">
    <property type="entry name" value="Ribosomal protein L4"/>
    <property type="match status" value="1"/>
</dbReference>
<reference evidence="6 7" key="1">
    <citation type="submission" date="2020-07" db="EMBL/GenBank/DDBJ databases">
        <title>Genomic Encyclopedia of Type Strains, Phase IV (KMG-V): Genome sequencing to study the core and pangenomes of soil and plant-associated prokaryotes.</title>
        <authorList>
            <person name="Whitman W."/>
        </authorList>
    </citation>
    <scope>NUCLEOTIDE SEQUENCE [LARGE SCALE GENOMIC DNA]</scope>
    <source>
        <strain evidence="6 7">X4EP2</strain>
    </source>
</reference>
<comment type="subunit">
    <text evidence="5">Part of the 50S ribosomal subunit.</text>
</comment>
<dbReference type="PANTHER" id="PTHR10746">
    <property type="entry name" value="50S RIBOSOMAL PROTEIN L4"/>
    <property type="match status" value="1"/>
</dbReference>